<evidence type="ECO:0000313" key="1">
    <source>
        <dbReference type="EMBL" id="GAY22011.1"/>
    </source>
</evidence>
<accession>A0A292ZGG2</accession>
<reference evidence="4" key="5">
    <citation type="submission" date="2020-08" db="EMBL/GenBank/DDBJ databases">
        <title>Complete genome sequence of Sphingobium barthaii strain KK22, a high-molecular-weight polycyclic aromatic hydrocarbon-degrading soil bacterium.</title>
        <authorList>
            <person name="Mori J.F."/>
            <person name="Kanaly R.A."/>
        </authorList>
    </citation>
    <scope>NUCLEOTIDE SEQUENCE [LARGE SCALE GENOMIC DNA]</scope>
    <source>
        <strain evidence="4">KK22</strain>
    </source>
</reference>
<protein>
    <submittedName>
        <fullName evidence="2">DUF3489 domain-containing protein</fullName>
    </submittedName>
</protein>
<dbReference type="KEGG" id="sbar:H5V43_09230"/>
<evidence type="ECO:0000313" key="3">
    <source>
        <dbReference type="Proteomes" id="UP000221538"/>
    </source>
</evidence>
<reference evidence="1" key="4">
    <citation type="submission" date="2017-10" db="EMBL/GenBank/DDBJ databases">
        <authorList>
            <person name="Banno H."/>
            <person name="Chua N.-H."/>
        </authorList>
    </citation>
    <scope>NUCLEOTIDE SEQUENCE</scope>
    <source>
        <strain evidence="1">OMI</strain>
    </source>
</reference>
<dbReference type="EMBL" id="CP060035">
    <property type="protein sequence ID" value="QOT70349.1"/>
    <property type="molecule type" value="Genomic_DNA"/>
</dbReference>
<reference evidence="1 3" key="1">
    <citation type="journal article" date="2013" name="Biodegradation">
        <title>Occurrence of 4-tert-butylphenol (4-t-BP) biodegradation in an aquatic sample caused by the presence of Spirodela polyrrhiza and isolation of a 4-t-BP-utilizing bacterium.</title>
        <authorList>
            <person name="Ogata Y."/>
            <person name="Toyama T."/>
            <person name="Yu N."/>
            <person name="Wang X."/>
            <person name="Sei K."/>
            <person name="Ike M."/>
        </authorList>
    </citation>
    <scope>NUCLEOTIDE SEQUENCE [LARGE SCALE GENOMIC DNA]</scope>
    <source>
        <strain evidence="1 3">OMI</strain>
    </source>
</reference>
<reference evidence="1" key="3">
    <citation type="submission" date="2017-10" db="EMBL/GenBank/DDBJ databases">
        <title>Bioaugmenting a lab-scale membrane bioreactor with Sphingobium fuliginis OMI to degrade 4-tert-butylphenol.</title>
        <authorList>
            <person name="Takada K."/>
            <person name="Shiba T."/>
            <person name="Soda S."/>
            <person name="Inoue D."/>
            <person name="Miyake M."/>
            <person name="Eguchi M."/>
            <person name="Ike M."/>
        </authorList>
    </citation>
    <scope>NUCLEOTIDE SEQUENCE</scope>
    <source>
        <strain evidence="1">OMI</strain>
    </source>
</reference>
<dbReference type="Proteomes" id="UP000221538">
    <property type="component" value="Unassembled WGS sequence"/>
</dbReference>
<evidence type="ECO:0000313" key="4">
    <source>
        <dbReference type="Proteomes" id="UP000593663"/>
    </source>
</evidence>
<organism evidence="1 3">
    <name type="scientific">Sphingobium fuliginis (strain ATCC 27551)</name>
    <dbReference type="NCBI Taxonomy" id="336203"/>
    <lineage>
        <taxon>Bacteria</taxon>
        <taxon>Pseudomonadati</taxon>
        <taxon>Pseudomonadota</taxon>
        <taxon>Alphaproteobacteria</taxon>
        <taxon>Sphingomonadales</taxon>
        <taxon>Sphingomonadaceae</taxon>
        <taxon>Sphingobium</taxon>
    </lineage>
</organism>
<dbReference type="Proteomes" id="UP000593663">
    <property type="component" value="Chromosome 1"/>
</dbReference>
<dbReference type="InterPro" id="IPR021880">
    <property type="entry name" value="DUF3489"/>
</dbReference>
<dbReference type="EMBL" id="BEWI01000032">
    <property type="protein sequence ID" value="GAY22011.1"/>
    <property type="molecule type" value="Genomic_DNA"/>
</dbReference>
<dbReference type="RefSeq" id="WP_025547729.1">
    <property type="nucleotide sequence ID" value="NZ_BATN01000014.1"/>
</dbReference>
<sequence>MNSLIRLTDIQLVLLATAAQRDNGSLLPPPDAVGEGPARIRKVVEQLIRRGLAAEVDLPSGADAWRTDGLRSIGVVITDAGRAAIGVEPEEAEEPATDLPEPEVTPIAEAPSPAAHSKSALVLEMLRRESGATLDELISATNWLPHTTRAVLTGLRKKGHAIDRRKRGEVTCYHLGNQA</sequence>
<dbReference type="AlphaFoldDB" id="A0A292ZGG2"/>
<gene>
    <name evidence="2" type="ORF">H5V43_09230</name>
    <name evidence="1" type="ORF">SFOMI_2564</name>
</gene>
<evidence type="ECO:0000313" key="2">
    <source>
        <dbReference type="EMBL" id="QOT70349.1"/>
    </source>
</evidence>
<reference evidence="1 3" key="2">
    <citation type="journal article" date="2013" name="Environ. Sci. Technol.">
        <title>The 4-tert-butylphenol-utilizing bacterium Sphingobium fuliginis OMI can degrade bisphenols via phenolic ring hydroxylation and meta-cleavage pathway.</title>
        <authorList>
            <person name="Ogata Y."/>
            <person name="Goda S."/>
            <person name="Toyama T."/>
            <person name="Sei K."/>
            <person name="Ike M."/>
        </authorList>
    </citation>
    <scope>NUCLEOTIDE SEQUENCE [LARGE SCALE GENOMIC DNA]</scope>
    <source>
        <strain evidence="1 3">OMI</strain>
    </source>
</reference>
<name>A0A292ZGG2_SPHSA</name>
<proteinExistence type="predicted"/>
<reference evidence="2" key="6">
    <citation type="journal article" date="2021" name="Microbiol. Resour. Announc.">
        <title>Complete Genome Sequence of Sphingobium barthaii KK22, a High-Molecular-Weight Polycyclic Aromatic Hydrocarbon-Degrading Soil Bacterium.</title>
        <authorList>
            <person name="Mori J.F."/>
            <person name="Kanaly R.A."/>
        </authorList>
    </citation>
    <scope>NUCLEOTIDE SEQUENCE</scope>
    <source>
        <strain evidence="2">KK22</strain>
    </source>
</reference>
<dbReference type="Pfam" id="PF11994">
    <property type="entry name" value="DUF3489"/>
    <property type="match status" value="1"/>
</dbReference>